<feature type="region of interest" description="Disordered" evidence="1">
    <location>
        <begin position="1"/>
        <end position="44"/>
    </location>
</feature>
<evidence type="ECO:0000259" key="2">
    <source>
        <dbReference type="PROSITE" id="PS50011"/>
    </source>
</evidence>
<dbReference type="PROSITE" id="PS50011">
    <property type="entry name" value="PROTEIN_KINASE_DOM"/>
    <property type="match status" value="1"/>
</dbReference>
<dbReference type="SUPFAM" id="SSF56112">
    <property type="entry name" value="Protein kinase-like (PK-like)"/>
    <property type="match status" value="1"/>
</dbReference>
<dbReference type="GO" id="GO:0004672">
    <property type="term" value="F:protein kinase activity"/>
    <property type="evidence" value="ECO:0007669"/>
    <property type="project" value="InterPro"/>
</dbReference>
<feature type="compositionally biased region" description="Polar residues" evidence="1">
    <location>
        <begin position="1"/>
        <end position="12"/>
    </location>
</feature>
<dbReference type="InterPro" id="IPR011009">
    <property type="entry name" value="Kinase-like_dom_sf"/>
</dbReference>
<organism evidence="3 4">
    <name type="scientific">Vitrella brassicaformis (strain CCMP3155)</name>
    <dbReference type="NCBI Taxonomy" id="1169540"/>
    <lineage>
        <taxon>Eukaryota</taxon>
        <taxon>Sar</taxon>
        <taxon>Alveolata</taxon>
        <taxon>Colpodellida</taxon>
        <taxon>Vitrellaceae</taxon>
        <taxon>Vitrella</taxon>
    </lineage>
</organism>
<dbReference type="Gene3D" id="1.10.510.10">
    <property type="entry name" value="Transferase(Phosphotransferase) domain 1"/>
    <property type="match status" value="1"/>
</dbReference>
<sequence>MTDSRIARNSSDMMPPPDLPLGYSQQPQQQENNNTQVDEAMGGGGYDMCTPMGHPPVPLNCYARRMGQSGSAMMEKMDQKKKIREQARKKDARGFLEAPPFLFSSTGGFRPNDKPPYDDATVPRIERHFRLAGWERSVQERVVEGVNYVDGQKYALRFIDKFKGSAAVKAFGALGREGSRADCPFVIRFFSAWGTEDDRLVLQFEPYLPIEKTKVAHDRMLEIFPPMFYQYLHALVFIHFHSHVVANICPAHLGIAANRRASIITDLSQARHLDSGNSSVQLSEEEMQYADPQRSPKDGSMRLSFTHTEKSDIYSLGASAYTIITQKKLPTDADKLEHVHTSGDIEKDLKASGKINDAIVEQLLLMLHPTPTDRPSAEEVLYKLRPDLLPPRPEPVCLPPQTERYVQTYCNDEICGVVKTKDEASPSHGRSQASQMLYDLPCTPQAMRDLAAEIDQDVADKAPGVNRVVGGERARLFVHEMGGGAGAGDGVGEPAHKKAHKEGGDGHN</sequence>
<feature type="compositionally biased region" description="Gly residues" evidence="1">
    <location>
        <begin position="481"/>
        <end position="491"/>
    </location>
</feature>
<dbReference type="Proteomes" id="UP000041254">
    <property type="component" value="Unassembled WGS sequence"/>
</dbReference>
<dbReference type="InParanoid" id="A0A0G4GVT8"/>
<protein>
    <recommendedName>
        <fullName evidence="2">Protein kinase domain-containing protein</fullName>
    </recommendedName>
</protein>
<name>A0A0G4GVT8_VITBC</name>
<dbReference type="SMART" id="SM00220">
    <property type="entry name" value="S_TKc"/>
    <property type="match status" value="1"/>
</dbReference>
<feature type="region of interest" description="Disordered" evidence="1">
    <location>
        <begin position="275"/>
        <end position="299"/>
    </location>
</feature>
<gene>
    <name evidence="3" type="ORF">Vbra_18838</name>
</gene>
<dbReference type="InterPro" id="IPR000719">
    <property type="entry name" value="Prot_kinase_dom"/>
</dbReference>
<dbReference type="GO" id="GO:0005524">
    <property type="term" value="F:ATP binding"/>
    <property type="evidence" value="ECO:0007669"/>
    <property type="project" value="InterPro"/>
</dbReference>
<dbReference type="VEuPathDB" id="CryptoDB:Vbra_18838"/>
<feature type="domain" description="Protein kinase" evidence="2">
    <location>
        <begin position="60"/>
        <end position="388"/>
    </location>
</feature>
<accession>A0A0G4GVT8</accession>
<evidence type="ECO:0000313" key="3">
    <source>
        <dbReference type="EMBL" id="CEM35073.1"/>
    </source>
</evidence>
<dbReference type="EMBL" id="CDMY01000840">
    <property type="protein sequence ID" value="CEM35073.1"/>
    <property type="molecule type" value="Genomic_DNA"/>
</dbReference>
<dbReference type="AlphaFoldDB" id="A0A0G4GVT8"/>
<evidence type="ECO:0000256" key="1">
    <source>
        <dbReference type="SAM" id="MobiDB-lite"/>
    </source>
</evidence>
<dbReference type="STRING" id="1169540.A0A0G4GVT8"/>
<reference evidence="3 4" key="1">
    <citation type="submission" date="2014-11" db="EMBL/GenBank/DDBJ databases">
        <authorList>
            <person name="Zhu J."/>
            <person name="Qi W."/>
            <person name="Song R."/>
        </authorList>
    </citation>
    <scope>NUCLEOTIDE SEQUENCE [LARGE SCALE GENOMIC DNA]</scope>
</reference>
<proteinExistence type="predicted"/>
<keyword evidence="4" id="KW-1185">Reference proteome</keyword>
<evidence type="ECO:0000313" key="4">
    <source>
        <dbReference type="Proteomes" id="UP000041254"/>
    </source>
</evidence>
<feature type="compositionally biased region" description="Low complexity" evidence="1">
    <location>
        <begin position="25"/>
        <end position="36"/>
    </location>
</feature>
<feature type="region of interest" description="Disordered" evidence="1">
    <location>
        <begin position="481"/>
        <end position="508"/>
    </location>
</feature>